<feature type="compositionally biased region" description="Basic and acidic residues" evidence="6">
    <location>
        <begin position="101"/>
        <end position="140"/>
    </location>
</feature>
<feature type="domain" description="SHSP" evidence="7">
    <location>
        <begin position="1"/>
        <end position="86"/>
    </location>
</feature>
<evidence type="ECO:0000313" key="8">
    <source>
        <dbReference type="EMBL" id="KHN08857.1"/>
    </source>
</evidence>
<dbReference type="InterPro" id="IPR002068">
    <property type="entry name" value="A-crystallin/Hsp20_dom"/>
</dbReference>
<evidence type="ECO:0000256" key="1">
    <source>
        <dbReference type="ARBA" id="ARBA00004162"/>
    </source>
</evidence>
<evidence type="ECO:0000256" key="2">
    <source>
        <dbReference type="ARBA" id="ARBA00022475"/>
    </source>
</evidence>
<evidence type="ECO:0000256" key="4">
    <source>
        <dbReference type="PROSITE-ProRule" id="PRU00285"/>
    </source>
</evidence>
<evidence type="ECO:0000256" key="5">
    <source>
        <dbReference type="RuleBase" id="RU003616"/>
    </source>
</evidence>
<dbReference type="GO" id="GO:0006952">
    <property type="term" value="P:defense response"/>
    <property type="evidence" value="ECO:0007669"/>
    <property type="project" value="UniProtKB-KW"/>
</dbReference>
<dbReference type="PANTHER" id="PTHR43670">
    <property type="entry name" value="HEAT SHOCK PROTEIN 26"/>
    <property type="match status" value="1"/>
</dbReference>
<dbReference type="AlphaFoldDB" id="A0A0B2PMT4"/>
<dbReference type="SUPFAM" id="SSF49764">
    <property type="entry name" value="HSP20-like chaperones"/>
    <property type="match status" value="1"/>
</dbReference>
<dbReference type="Proteomes" id="UP000053555">
    <property type="component" value="Unassembled WGS sequence"/>
</dbReference>
<dbReference type="CDD" id="cd06464">
    <property type="entry name" value="ACD_sHsps-like"/>
    <property type="match status" value="1"/>
</dbReference>
<gene>
    <name evidence="8" type="ORF">glysoja_041728</name>
</gene>
<keyword evidence="2" id="KW-0472">Membrane</keyword>
<protein>
    <recommendedName>
        <fullName evidence="7">SHSP domain-containing protein</fullName>
    </recommendedName>
</protein>
<evidence type="ECO:0000259" key="7">
    <source>
        <dbReference type="PROSITE" id="PS01031"/>
    </source>
</evidence>
<feature type="region of interest" description="Disordered" evidence="6">
    <location>
        <begin position="66"/>
        <end position="140"/>
    </location>
</feature>
<comment type="similarity">
    <text evidence="4 5">Belongs to the small heat shock protein (HSP20) family.</text>
</comment>
<sequence>MASEAEFRKEEVTLQVDGSTGRIIVKGERQTNEQKRVQFELAFPLPPDSDVDNISGNYDSEILHVHVPKQASHQEHNKESSDIEKASNYGSVEMPQEIESEEHNVVDEGRNHGHEQHKEDREKKKERRNENAQHMDDYYSKKLTSKLEQKRDMSRALEEVLMRNKGVVTTAVVAFSFGLYVSNKFHSWKEP</sequence>
<dbReference type="Gene3D" id="2.60.40.790">
    <property type="match status" value="1"/>
</dbReference>
<dbReference type="GO" id="GO:0005886">
    <property type="term" value="C:plasma membrane"/>
    <property type="evidence" value="ECO:0007669"/>
    <property type="project" value="UniProtKB-SubCell"/>
</dbReference>
<evidence type="ECO:0000256" key="6">
    <source>
        <dbReference type="SAM" id="MobiDB-lite"/>
    </source>
</evidence>
<proteinExistence type="inferred from homology"/>
<dbReference type="Pfam" id="PF00011">
    <property type="entry name" value="HSP20"/>
    <property type="match status" value="1"/>
</dbReference>
<feature type="compositionally biased region" description="Basic and acidic residues" evidence="6">
    <location>
        <begin position="72"/>
        <end position="85"/>
    </location>
</feature>
<comment type="subcellular location">
    <subcellularLocation>
        <location evidence="1">Cell membrane</location>
        <topology evidence="1">Single-pass membrane protein</topology>
    </subcellularLocation>
</comment>
<evidence type="ECO:0000256" key="3">
    <source>
        <dbReference type="ARBA" id="ARBA00022821"/>
    </source>
</evidence>
<dbReference type="InterPro" id="IPR008978">
    <property type="entry name" value="HSP20-like_chaperone"/>
</dbReference>
<organism evidence="8">
    <name type="scientific">Glycine soja</name>
    <name type="common">Wild soybean</name>
    <dbReference type="NCBI Taxonomy" id="3848"/>
    <lineage>
        <taxon>Eukaryota</taxon>
        <taxon>Viridiplantae</taxon>
        <taxon>Streptophyta</taxon>
        <taxon>Embryophyta</taxon>
        <taxon>Tracheophyta</taxon>
        <taxon>Spermatophyta</taxon>
        <taxon>Magnoliopsida</taxon>
        <taxon>eudicotyledons</taxon>
        <taxon>Gunneridae</taxon>
        <taxon>Pentapetalae</taxon>
        <taxon>rosids</taxon>
        <taxon>fabids</taxon>
        <taxon>Fabales</taxon>
        <taxon>Fabaceae</taxon>
        <taxon>Papilionoideae</taxon>
        <taxon>50 kb inversion clade</taxon>
        <taxon>NPAAA clade</taxon>
        <taxon>indigoferoid/millettioid clade</taxon>
        <taxon>Phaseoleae</taxon>
        <taxon>Glycine</taxon>
        <taxon>Glycine subgen. Soja</taxon>
    </lineage>
</organism>
<name>A0A0B2PMT4_GLYSO</name>
<accession>A0A0B2PMT4</accession>
<dbReference type="GO" id="GO:0034605">
    <property type="term" value="P:cellular response to heat"/>
    <property type="evidence" value="ECO:0007669"/>
    <property type="project" value="TreeGrafter"/>
</dbReference>
<reference evidence="8" key="1">
    <citation type="submission" date="2014-07" db="EMBL/GenBank/DDBJ databases">
        <title>Identification of a novel salt tolerance gene in wild soybean by whole-genome sequencing.</title>
        <authorList>
            <person name="Lam H.-M."/>
            <person name="Qi X."/>
            <person name="Li M.-W."/>
            <person name="Liu X."/>
            <person name="Xie M."/>
            <person name="Ni M."/>
            <person name="Xu X."/>
        </authorList>
    </citation>
    <scope>NUCLEOTIDE SEQUENCE [LARGE SCALE GENOMIC DNA]</scope>
    <source>
        <tissue evidence="8">Root</tissue>
    </source>
</reference>
<dbReference type="SMR" id="A0A0B2PMT4"/>
<keyword evidence="3" id="KW-0611">Plant defense</keyword>
<dbReference type="PROSITE" id="PS01031">
    <property type="entry name" value="SHSP"/>
    <property type="match status" value="1"/>
</dbReference>
<dbReference type="EMBL" id="KN665625">
    <property type="protein sequence ID" value="KHN08857.1"/>
    <property type="molecule type" value="Genomic_DNA"/>
</dbReference>
<keyword evidence="2" id="KW-1003">Cell membrane</keyword>
<dbReference type="PANTHER" id="PTHR43670:SF130">
    <property type="entry name" value="INACTIVE PROTEIN RESTRICTED TEV MOVEMENT 2-LIKE"/>
    <property type="match status" value="1"/>
</dbReference>